<evidence type="ECO:0000313" key="1">
    <source>
        <dbReference type="EMBL" id="NYT28252.1"/>
    </source>
</evidence>
<proteinExistence type="predicted"/>
<dbReference type="RefSeq" id="WP_369150967.1">
    <property type="nucleotide sequence ID" value="NZ_OZ156464.1"/>
</dbReference>
<sequence length="53" mass="6430">MQRSRLKCLIKSDDYPQKSRVVFFGYRNLSMSLDRAMNRDQAFILKEAFLVWR</sequence>
<reference evidence="1 2" key="1">
    <citation type="submission" date="2020-05" db="EMBL/GenBank/DDBJ databases">
        <title>Horizontal transmission and recombination maintain forever young bacterial symbiont genomes.</title>
        <authorList>
            <person name="Russell S.L."/>
            <person name="Pepper-Tunick E."/>
            <person name="Svedberg J."/>
            <person name="Byrne A."/>
            <person name="Ruelas Castillo J."/>
            <person name="Vollmers C."/>
            <person name="Beinart R.A."/>
            <person name="Corbett-Detig R."/>
        </authorList>
    </citation>
    <scope>NUCLEOTIDE SEQUENCE [LARGE SCALE GENOMIC DNA]</scope>
    <source>
        <strain evidence="1">455</strain>
    </source>
</reference>
<evidence type="ECO:0000313" key="2">
    <source>
        <dbReference type="Proteomes" id="UP000568751"/>
    </source>
</evidence>
<dbReference type="Proteomes" id="UP000568751">
    <property type="component" value="Unassembled WGS sequence"/>
</dbReference>
<dbReference type="EMBL" id="JACCHT010000002">
    <property type="protein sequence ID" value="NYT28252.1"/>
    <property type="molecule type" value="Genomic_DNA"/>
</dbReference>
<protein>
    <submittedName>
        <fullName evidence="1">Uncharacterized protein</fullName>
    </submittedName>
</protein>
<accession>A0A853F3N3</accession>
<name>A0A853F3N3_9GAMM</name>
<comment type="caution">
    <text evidence="1">The sequence shown here is derived from an EMBL/GenBank/DDBJ whole genome shotgun (WGS) entry which is preliminary data.</text>
</comment>
<dbReference type="AlphaFoldDB" id="A0A853F3N3"/>
<organism evidence="1 2">
    <name type="scientific">Candidatus Thiodubiliella endoseptemdiera</name>
    <dbReference type="NCBI Taxonomy" id="2738886"/>
    <lineage>
        <taxon>Bacteria</taxon>
        <taxon>Pseudomonadati</taxon>
        <taxon>Pseudomonadota</taxon>
        <taxon>Gammaproteobacteria</taxon>
        <taxon>Candidatus Pseudothioglobaceae</taxon>
        <taxon>Candidatus Thiodubiliella</taxon>
    </lineage>
</organism>
<gene>
    <name evidence="1" type="ORF">H0A76_10465</name>
</gene>